<accession>G0UZX4</accession>
<protein>
    <submittedName>
        <fullName evidence="2">Uncharacterized protein</fullName>
    </submittedName>
</protein>
<feature type="coiled-coil region" evidence="1">
    <location>
        <begin position="491"/>
        <end position="522"/>
    </location>
</feature>
<dbReference type="AlphaFoldDB" id="G0UZX4"/>
<name>G0UZX4_TRYCI</name>
<evidence type="ECO:0000256" key="1">
    <source>
        <dbReference type="SAM" id="Coils"/>
    </source>
</evidence>
<evidence type="ECO:0000313" key="2">
    <source>
        <dbReference type="EMBL" id="CCC94943.1"/>
    </source>
</evidence>
<sequence>MDTLTYTCRALNANAMRFEVPLISVKAAAFSSDVPALISSHRRTLCMNMKQPNRLRILTRLGRYAEAEVGTPVLRCLISSEGLHDQCFFLAAGGDVVVQLRPSNQASGEVHIAKTEVQLHEEVVGVAVGYGDVVYALGKSHIFEVDMVTSKTKKYELTQRTDVRYPVIVYSRKEELLLVPAKTKCLDLISTKNGKSILPRAWEPHANGVPTSAFFFQRRTFSGESENSLPILTAARGNTELRLWCYNKDTRTFSLRQDVCISSENDEGEVGEDSFHINCTPSEEYITLCSPLRPLAVVLELSRSSFKIDRITTWKLKGPALASSATVSKATDTLGSKSVEYQLILTIRTATGFYDEVLDVEKLAGASNTAALKMNSVAAWFPQEGTSDADVASLGLPAALTAVSSSVLGDKTTNAVPQGLASKIVRQQALQFCETLRSIDEGVVNLQKRASDAMRLFQDARERERAQTIGRQFAIRNKGRLNNQQLGGQSADTLNQKQRRLLEEIRSAVENSERVAADTAKEAVRSSLSRRLKDAVQKGVKEAEQIDINSGTPVLRSTDSMRVFSNGLDASVRELVRALKEHCKVMKTSVGSSSTTTANCIARAKEFTQSIKREKQLLATELEATKDAVSRVGTQGSPLDLETLVARATSVAEKGDWVTAFTSVLEASNIAALLCFLESKVCVDNVATMVSPQTIPLPTFLSLCLQLSYELGEQLNLIPLRIQSLHTFFVEWDDTLKDMKQNASQGDSRCKTMYELTRRELGSVVEQLTAVDDKSVDRRSRNNLRLVRKLINSLLAPQ</sequence>
<proteinExistence type="predicted"/>
<reference evidence="2" key="1">
    <citation type="journal article" date="2012" name="Proc. Natl. Acad. Sci. U.S.A.">
        <title>Antigenic diversity is generated by distinct evolutionary mechanisms in African trypanosome species.</title>
        <authorList>
            <person name="Jackson A.P."/>
            <person name="Berry A."/>
            <person name="Aslett M."/>
            <person name="Allison H.C."/>
            <person name="Burton P."/>
            <person name="Vavrova-Anderson J."/>
            <person name="Brown R."/>
            <person name="Browne H."/>
            <person name="Corton N."/>
            <person name="Hauser H."/>
            <person name="Gamble J."/>
            <person name="Gilderthorp R."/>
            <person name="Marcello L."/>
            <person name="McQuillan J."/>
            <person name="Otto T.D."/>
            <person name="Quail M.A."/>
            <person name="Sanders M.J."/>
            <person name="van Tonder A."/>
            <person name="Ginger M.L."/>
            <person name="Field M.C."/>
            <person name="Barry J.D."/>
            <person name="Hertz-Fowler C."/>
            <person name="Berriman M."/>
        </authorList>
    </citation>
    <scope>NUCLEOTIDE SEQUENCE</scope>
    <source>
        <strain evidence="2">IL3000</strain>
    </source>
</reference>
<dbReference type="EMBL" id="HE575324">
    <property type="protein sequence ID" value="CCC94943.1"/>
    <property type="molecule type" value="Genomic_DNA"/>
</dbReference>
<organism evidence="2">
    <name type="scientific">Trypanosoma congolense (strain IL3000)</name>
    <dbReference type="NCBI Taxonomy" id="1068625"/>
    <lineage>
        <taxon>Eukaryota</taxon>
        <taxon>Discoba</taxon>
        <taxon>Euglenozoa</taxon>
        <taxon>Kinetoplastea</taxon>
        <taxon>Metakinetoplastina</taxon>
        <taxon>Trypanosomatida</taxon>
        <taxon>Trypanosomatidae</taxon>
        <taxon>Trypanosoma</taxon>
        <taxon>Nannomonas</taxon>
    </lineage>
</organism>
<dbReference type="VEuPathDB" id="TriTrypDB:TcIL3000.11.3430"/>
<keyword evidence="1" id="KW-0175">Coiled coil</keyword>
<gene>
    <name evidence="2" type="ORF">TCIL3000_11_3430</name>
</gene>